<dbReference type="PROSITE" id="PS51195">
    <property type="entry name" value="Q_MOTIF"/>
    <property type="match status" value="1"/>
</dbReference>
<feature type="compositionally biased region" description="Polar residues" evidence="7">
    <location>
        <begin position="226"/>
        <end position="235"/>
    </location>
</feature>
<gene>
    <name evidence="11 13 14" type="ORF">SRAE_2000216700</name>
</gene>
<feature type="region of interest" description="Disordered" evidence="7">
    <location>
        <begin position="223"/>
        <end position="277"/>
    </location>
</feature>
<evidence type="ECO:0000256" key="2">
    <source>
        <dbReference type="ARBA" id="ARBA00022741"/>
    </source>
</evidence>
<feature type="region of interest" description="Disordered" evidence="7">
    <location>
        <begin position="29"/>
        <end position="93"/>
    </location>
</feature>
<dbReference type="WormBase" id="SRAE_2000216700">
    <property type="protein sequence ID" value="SRP09360"/>
    <property type="gene ID" value="WBGene00262376"/>
</dbReference>
<organism evidence="11">
    <name type="scientific">Strongyloides ratti</name>
    <name type="common">Parasitic roundworm</name>
    <dbReference type="NCBI Taxonomy" id="34506"/>
    <lineage>
        <taxon>Eukaryota</taxon>
        <taxon>Metazoa</taxon>
        <taxon>Ecdysozoa</taxon>
        <taxon>Nematoda</taxon>
        <taxon>Chromadorea</taxon>
        <taxon>Rhabditida</taxon>
        <taxon>Tylenchina</taxon>
        <taxon>Panagrolaimomorpha</taxon>
        <taxon>Strongyloidoidea</taxon>
        <taxon>Strongyloididae</taxon>
        <taxon>Strongyloides</taxon>
    </lineage>
</organism>
<accession>A0A090LJ07</accession>
<name>A0A090LJ07_STRRB</name>
<feature type="compositionally biased region" description="Basic and acidic residues" evidence="7">
    <location>
        <begin position="68"/>
        <end position="82"/>
    </location>
</feature>
<keyword evidence="4" id="KW-0347">Helicase</keyword>
<dbReference type="GO" id="GO:0003724">
    <property type="term" value="F:RNA helicase activity"/>
    <property type="evidence" value="ECO:0007669"/>
    <property type="project" value="UniProtKB-EC"/>
</dbReference>
<dbReference type="CDD" id="cd18787">
    <property type="entry name" value="SF2_C_DEAD"/>
    <property type="match status" value="1"/>
</dbReference>
<evidence type="ECO:0000259" key="10">
    <source>
        <dbReference type="PROSITE" id="PS51195"/>
    </source>
</evidence>
<evidence type="ECO:0000256" key="7">
    <source>
        <dbReference type="SAM" id="MobiDB-lite"/>
    </source>
</evidence>
<dbReference type="RefSeq" id="XP_024506705.1">
    <property type="nucleotide sequence ID" value="XM_024653205.1"/>
</dbReference>
<evidence type="ECO:0000256" key="6">
    <source>
        <dbReference type="PROSITE-ProRule" id="PRU00552"/>
    </source>
</evidence>
<dbReference type="EC" id="3.6.4.13" evidence="1"/>
<dbReference type="Pfam" id="PF00271">
    <property type="entry name" value="Helicase_C"/>
    <property type="match status" value="1"/>
</dbReference>
<dbReference type="AlphaFoldDB" id="A0A090LJ07"/>
<feature type="short sequence motif" description="Q motif" evidence="6">
    <location>
        <begin position="474"/>
        <end position="502"/>
    </location>
</feature>
<evidence type="ECO:0000256" key="1">
    <source>
        <dbReference type="ARBA" id="ARBA00012552"/>
    </source>
</evidence>
<keyword evidence="12" id="KW-1185">Reference proteome</keyword>
<dbReference type="InterPro" id="IPR000629">
    <property type="entry name" value="RNA-helicase_DEAD-box_CS"/>
</dbReference>
<dbReference type="CTD" id="36379870"/>
<dbReference type="GO" id="GO:0003676">
    <property type="term" value="F:nucleic acid binding"/>
    <property type="evidence" value="ECO:0007669"/>
    <property type="project" value="InterPro"/>
</dbReference>
<dbReference type="GO" id="GO:0043186">
    <property type="term" value="C:P granule"/>
    <property type="evidence" value="ECO:0007669"/>
    <property type="project" value="UniProtKB-ARBA"/>
</dbReference>
<dbReference type="GeneID" id="36379870"/>
<dbReference type="InterPro" id="IPR014014">
    <property type="entry name" value="RNA_helicase_DEAD_Q_motif"/>
</dbReference>
<dbReference type="SMART" id="SM00490">
    <property type="entry name" value="HELICc"/>
    <property type="match status" value="1"/>
</dbReference>
<dbReference type="WBParaSite" id="SRAE_2000216700.1">
    <property type="protein sequence ID" value="SRAE_2000216700.1"/>
    <property type="gene ID" value="WBGene00262376"/>
</dbReference>
<dbReference type="eggNOG" id="KOG0335">
    <property type="taxonomic scope" value="Eukaryota"/>
</dbReference>
<dbReference type="PROSITE" id="PS00039">
    <property type="entry name" value="DEAD_ATP_HELICASE"/>
    <property type="match status" value="1"/>
</dbReference>
<feature type="compositionally biased region" description="Polar residues" evidence="7">
    <location>
        <begin position="30"/>
        <end position="62"/>
    </location>
</feature>
<evidence type="ECO:0000313" key="14">
    <source>
        <dbReference type="WormBase" id="SRAE_2000216700"/>
    </source>
</evidence>
<evidence type="ECO:0000313" key="13">
    <source>
        <dbReference type="WBParaSite" id="SRAE_2000216700.1"/>
    </source>
</evidence>
<dbReference type="GO" id="GO:0005524">
    <property type="term" value="F:ATP binding"/>
    <property type="evidence" value="ECO:0007669"/>
    <property type="project" value="UniProtKB-KW"/>
</dbReference>
<dbReference type="PROSITE" id="PS51192">
    <property type="entry name" value="HELICASE_ATP_BIND_1"/>
    <property type="match status" value="1"/>
</dbReference>
<evidence type="ECO:0000256" key="5">
    <source>
        <dbReference type="ARBA" id="ARBA00022840"/>
    </source>
</evidence>
<evidence type="ECO:0000313" key="12">
    <source>
        <dbReference type="Proteomes" id="UP000035682"/>
    </source>
</evidence>
<feature type="region of interest" description="Disordered" evidence="7">
    <location>
        <begin position="334"/>
        <end position="393"/>
    </location>
</feature>
<dbReference type="SMART" id="SM00487">
    <property type="entry name" value="DEXDc"/>
    <property type="match status" value="1"/>
</dbReference>
<dbReference type="GO" id="GO:0016787">
    <property type="term" value="F:hydrolase activity"/>
    <property type="evidence" value="ECO:0007669"/>
    <property type="project" value="UniProtKB-KW"/>
</dbReference>
<dbReference type="InterPro" id="IPR011545">
    <property type="entry name" value="DEAD/DEAH_box_helicase_dom"/>
</dbReference>
<protein>
    <recommendedName>
        <fullName evidence="1">RNA helicase</fullName>
        <ecNumber evidence="1">3.6.4.13</ecNumber>
    </recommendedName>
</protein>
<proteinExistence type="predicted"/>
<dbReference type="SUPFAM" id="SSF52540">
    <property type="entry name" value="P-loop containing nucleoside triphosphate hydrolases"/>
    <property type="match status" value="1"/>
</dbReference>
<dbReference type="OMA" id="NCHDEAK"/>
<reference evidence="13" key="2">
    <citation type="submission" date="2020-12" db="UniProtKB">
        <authorList>
            <consortium name="WormBaseParasite"/>
        </authorList>
    </citation>
    <scope>IDENTIFICATION</scope>
</reference>
<evidence type="ECO:0000256" key="4">
    <source>
        <dbReference type="ARBA" id="ARBA00022806"/>
    </source>
</evidence>
<dbReference type="PANTHER" id="PTHR47958">
    <property type="entry name" value="ATP-DEPENDENT RNA HELICASE DBP3"/>
    <property type="match status" value="1"/>
</dbReference>
<dbReference type="Proteomes" id="UP000035682">
    <property type="component" value="Unplaced"/>
</dbReference>
<feature type="domain" description="DEAD-box RNA helicase Q" evidence="10">
    <location>
        <begin position="474"/>
        <end position="502"/>
    </location>
</feature>
<evidence type="ECO:0000259" key="9">
    <source>
        <dbReference type="PROSITE" id="PS51194"/>
    </source>
</evidence>
<dbReference type="Gene3D" id="3.40.50.300">
    <property type="entry name" value="P-loop containing nucleotide triphosphate hydrolases"/>
    <property type="match status" value="2"/>
</dbReference>
<reference evidence="11 12" key="1">
    <citation type="submission" date="2014-09" db="EMBL/GenBank/DDBJ databases">
        <authorList>
            <person name="Martin A.A."/>
        </authorList>
    </citation>
    <scope>NUCLEOTIDE SEQUENCE</scope>
    <source>
        <strain evidence="12">ED321</strain>
        <strain evidence="11">ED321 Heterogonic</strain>
    </source>
</reference>
<dbReference type="STRING" id="34506.A0A090LJ07"/>
<dbReference type="EMBL" id="LN609529">
    <property type="protein sequence ID" value="CEF67505.1"/>
    <property type="molecule type" value="Genomic_DNA"/>
</dbReference>
<dbReference type="InterPro" id="IPR014001">
    <property type="entry name" value="Helicase_ATP-bd"/>
</dbReference>
<dbReference type="InterPro" id="IPR027417">
    <property type="entry name" value="P-loop_NTPase"/>
</dbReference>
<keyword evidence="5" id="KW-0067">ATP-binding</keyword>
<evidence type="ECO:0000313" key="11">
    <source>
        <dbReference type="EMBL" id="CEF67505.1"/>
    </source>
</evidence>
<feature type="domain" description="Helicase C-terminal" evidence="9">
    <location>
        <begin position="723"/>
        <end position="862"/>
    </location>
</feature>
<dbReference type="Pfam" id="PF00270">
    <property type="entry name" value="DEAD"/>
    <property type="match status" value="1"/>
</dbReference>
<evidence type="ECO:0000256" key="3">
    <source>
        <dbReference type="ARBA" id="ARBA00022801"/>
    </source>
</evidence>
<dbReference type="OrthoDB" id="5871318at2759"/>
<evidence type="ECO:0000259" key="8">
    <source>
        <dbReference type="PROSITE" id="PS51192"/>
    </source>
</evidence>
<keyword evidence="3" id="KW-0378">Hydrolase</keyword>
<feature type="domain" description="Helicase ATP-binding" evidence="8">
    <location>
        <begin position="505"/>
        <end position="684"/>
    </location>
</feature>
<dbReference type="InterPro" id="IPR001650">
    <property type="entry name" value="Helicase_C-like"/>
</dbReference>
<keyword evidence="2" id="KW-0547">Nucleotide-binding</keyword>
<sequence length="862" mass="93345">MSRRGLSSGVSNSAFANFHSFRSALPSKVEVSNTNDENIKPQSTNLYDSQQGSAQYQNSSPCGDNDDGEKNDFNCTSAKDDYPDTSTSDAFGRVNEGSFNYSCNESSSQVNSDNPDRSGKEVFGLHNNEESSRHVNFGGSGRGGSVTFGSNYNEKSSESVNFASSGRGRRGISGGYDNADSSGHVNFGNSGRGGRGAFGSNYNEDSSGNVNFGSSGRGGRGAFGSNYNEDSSGNVNFGASGRGGRGAFRSHDNGDSSGHVNFGNSGRGGRGAFGSNYNEDSSGHVNFGSSGRGGRGAFGSNYNEDSSGHVNFGSSGRGGRGTFGSNYNEDLSGHVNFGNSGRGGRGAFRSHDNGDSSGHVNLGSSGRGRRGISEAYDNGHSSGHVNFGSSGRGGRGGSNYFSTKSNNYGGGDINEFLGNAHSGQKLLAATHVPIDRSIEILLDEDKRNNIFYSQVADQDDDVDVSGASYRFKFESWAECEFVPELMENIKLTGYVKPRNIQAFTMPQIMNGFDVKGQAETGSGKTAAFLLPIINDIIANNYERKPQSPIAIIISPTRELALQTHEQARKFAHKTGVTAAKCYGQYKVSENIVEIRNGCDILSATPGRLKSFVLNGDISLQCLRFFILDEADELFTYDFVQTIRECLSIGNAPPKDKRINMLFSATFPSGVDELASELLNENYVTIVNSSQNGANKKVSHEILCVDKRQKNIKVCDMLLKEKKDVEQTGQLLRRTLIFVSRKQQADMLAMFFCERGIDALSLNGDRPQKLREEALNDFRAHKISVLVTTDVCARGIDIKDLDHVINVDLPKEFVTFVHRVGRTGRLREGFATSFYDPSDDYNLKEDLVNLLRLNAKDVPEFLL</sequence>
<dbReference type="PROSITE" id="PS51194">
    <property type="entry name" value="HELICASE_CTER"/>
    <property type="match status" value="1"/>
</dbReference>